<dbReference type="Proteomes" id="UP000231019">
    <property type="component" value="Unassembled WGS sequence"/>
</dbReference>
<sequence length="461" mass="50677">MPSIQTIHNTGLQIKGYNPYEKAVFSRGQAAPPQTVQPAQPAPAPARGAFQTFSTTDTYQQSFGSPNDYTTTITAQNVSYRLMEGNLNIRVPYAQLDLIDRTPENPLHLEGLDFNLHMKGAQLKVSDVDVSLTADYFLKSRPDLPVKDVRVSFQPNNGIKVEGKVSKFGIRLPFEVNGTFQATTTGELQYDLGKVKVVGMPVNGLMKTFGVSLDSLLKLRDPDKGYYTHGNSVTVNISKITEKPGIRAILQDARTHVGDLELTFADTPEAASQVQKTAQIKVPNYLQLSGGHFYYDGYFVKDGKVRMEDKTPDTPLQMEKTGETIMNLRKGFVAVTDPRFAGMIEGKLGPDSSLKHPQTQLKEKAAELKGDMYGFIPLKLDLQFDKTDKGDLMFTPKNPKAFGFIPLPEGFVGKQVQKMVAGGIPYGNGVAIPDLGDTYLGKLSHVSHQNGFLILKADNEP</sequence>
<reference evidence="1 2" key="1">
    <citation type="submission" date="2017-09" db="EMBL/GenBank/DDBJ databases">
        <title>Depth-based differentiation of microbial function through sediment-hosted aquifers and enrichment of novel symbionts in the deep terrestrial subsurface.</title>
        <authorList>
            <person name="Probst A.J."/>
            <person name="Ladd B."/>
            <person name="Jarett J.K."/>
            <person name="Geller-Mcgrath D.E."/>
            <person name="Sieber C.M."/>
            <person name="Emerson J.B."/>
            <person name="Anantharaman K."/>
            <person name="Thomas B.C."/>
            <person name="Malmstrom R."/>
            <person name="Stieglmeier M."/>
            <person name="Klingl A."/>
            <person name="Woyke T."/>
            <person name="Ryan C.M."/>
            <person name="Banfield J.F."/>
        </authorList>
    </citation>
    <scope>NUCLEOTIDE SEQUENCE [LARGE SCALE GENOMIC DNA]</scope>
    <source>
        <strain evidence="1">CG17_big_fil_post_rev_8_21_14_2_50_48_46</strain>
    </source>
</reference>
<evidence type="ECO:0000313" key="2">
    <source>
        <dbReference type="Proteomes" id="UP000231019"/>
    </source>
</evidence>
<organism evidence="1 2">
    <name type="scientific">bacterium (Candidatus Blackallbacteria) CG17_big_fil_post_rev_8_21_14_2_50_48_46</name>
    <dbReference type="NCBI Taxonomy" id="2014261"/>
    <lineage>
        <taxon>Bacteria</taxon>
        <taxon>Candidatus Blackallbacteria</taxon>
    </lineage>
</organism>
<protein>
    <submittedName>
        <fullName evidence="1">Uncharacterized protein</fullName>
    </submittedName>
</protein>
<proteinExistence type="predicted"/>
<dbReference type="AlphaFoldDB" id="A0A2M7G277"/>
<dbReference type="EMBL" id="PFFQ01000042">
    <property type="protein sequence ID" value="PIW15882.1"/>
    <property type="molecule type" value="Genomic_DNA"/>
</dbReference>
<evidence type="ECO:0000313" key="1">
    <source>
        <dbReference type="EMBL" id="PIW15882.1"/>
    </source>
</evidence>
<gene>
    <name evidence="1" type="ORF">COW36_15545</name>
</gene>
<accession>A0A2M7G277</accession>
<comment type="caution">
    <text evidence="1">The sequence shown here is derived from an EMBL/GenBank/DDBJ whole genome shotgun (WGS) entry which is preliminary data.</text>
</comment>
<name>A0A2M7G277_9BACT</name>